<gene>
    <name evidence="3" type="ORF">AVDCRST_MAG11-3013</name>
</gene>
<dbReference type="AlphaFoldDB" id="A0A6J4LV95"/>
<evidence type="ECO:0000313" key="3">
    <source>
        <dbReference type="EMBL" id="CAA9341772.1"/>
    </source>
</evidence>
<name>A0A6J4LV95_9BACT</name>
<reference evidence="3" key="1">
    <citation type="submission" date="2020-02" db="EMBL/GenBank/DDBJ databases">
        <authorList>
            <person name="Meier V. D."/>
        </authorList>
    </citation>
    <scope>NUCLEOTIDE SEQUENCE</scope>
    <source>
        <strain evidence="3">AVDCRST_MAG11</strain>
    </source>
</reference>
<dbReference type="EMBL" id="CADCTU010000655">
    <property type="protein sequence ID" value="CAA9341772.1"/>
    <property type="molecule type" value="Genomic_DNA"/>
</dbReference>
<dbReference type="Pfam" id="PF13349">
    <property type="entry name" value="DUF4097"/>
    <property type="match status" value="1"/>
</dbReference>
<feature type="signal peptide" evidence="1">
    <location>
        <begin position="1"/>
        <end position="24"/>
    </location>
</feature>
<keyword evidence="1" id="KW-0732">Signal</keyword>
<organism evidence="3">
    <name type="scientific">uncultured Gemmatimonadaceae bacterium</name>
    <dbReference type="NCBI Taxonomy" id="246130"/>
    <lineage>
        <taxon>Bacteria</taxon>
        <taxon>Pseudomonadati</taxon>
        <taxon>Gemmatimonadota</taxon>
        <taxon>Gemmatimonadia</taxon>
        <taxon>Gemmatimonadales</taxon>
        <taxon>Gemmatimonadaceae</taxon>
        <taxon>environmental samples</taxon>
    </lineage>
</organism>
<proteinExistence type="predicted"/>
<dbReference type="InterPro" id="IPR025164">
    <property type="entry name" value="Toastrack_DUF4097"/>
</dbReference>
<sequence length="268" mass="28834">MPNNRLLRTVALLAALAAPAALRAQESREEPFTWRGPAAGGSWLTLRNINGSVRIEGTTGREVEVRATKRWRRGNPEDVAVRVTRYGAGDANVLVCAVWHDAECDERGYRSDDRRRDHDRGNDVSVDFVVRVPRGMHVAPGTVNGSVRVSDVAAEVRASTVNGAVEARSLGGPVSATTVNGDIDVRMASLNDRDARFTTVNGSVTVSLPERLDADVEMTTVNGSLHADYPLTLSGRVNPRRIRATVGRGGPQLSFTTVNGSVTLRKGA</sequence>
<evidence type="ECO:0000259" key="2">
    <source>
        <dbReference type="Pfam" id="PF13349"/>
    </source>
</evidence>
<evidence type="ECO:0000256" key="1">
    <source>
        <dbReference type="SAM" id="SignalP"/>
    </source>
</evidence>
<accession>A0A6J4LV95</accession>
<feature type="chain" id="PRO_5026835643" description="DUF4097 domain-containing protein" evidence="1">
    <location>
        <begin position="25"/>
        <end position="268"/>
    </location>
</feature>
<protein>
    <recommendedName>
        <fullName evidence="2">DUF4097 domain-containing protein</fullName>
    </recommendedName>
</protein>
<feature type="domain" description="DUF4097" evidence="2">
    <location>
        <begin position="144"/>
        <end position="264"/>
    </location>
</feature>